<dbReference type="InterPro" id="IPR039301">
    <property type="entry name" value="Sip5/DA2"/>
</dbReference>
<dbReference type="PANTHER" id="PTHR31315:SF1">
    <property type="entry name" value="PROTEIN SIP5"/>
    <property type="match status" value="1"/>
</dbReference>
<feature type="region of interest" description="Disordered" evidence="2">
    <location>
        <begin position="493"/>
        <end position="517"/>
    </location>
</feature>
<feature type="compositionally biased region" description="Basic and acidic residues" evidence="2">
    <location>
        <begin position="1"/>
        <end position="10"/>
    </location>
</feature>
<evidence type="ECO:0000313" key="3">
    <source>
        <dbReference type="EMBL" id="AYO44983.1"/>
    </source>
</evidence>
<sequence>MGQHLGRAEDASAPSSRMGAGLVQSRPRSRSLQSSHTHTSGSSAATSASTRENAGGSERRISSKTRVDGGFVVRQGLYKDKTDYADMQVRQWIVERRLSPFFAGADDEEELEGAQVRSECPICFLFYPMHLNQTRCCTQPICTECFVQIQRVDPSTRVPPSSQPAACPFCVEPNFGVVYARDAPSVDAQAAIEHAAKAIGTGGNTTDTKRASFPADHEAVVLVDHVHPHWHDKLDRAVRNAARQANRRVILREEGGSLVPVGVSSSRTGDALATFVAQHRHIGRPGPGGSIILHSHVMHTELQRYAHSSLARRDPNRPQVGDQMARTLAALSPEELEELMLRETLRISQLEHQGTAPPEPSQEEPRPERASRRRSLLPTKLAQASPFRFKRRNSASSSSQPRASFERAPGDPAATAAAAPSTPRGSPERPMRSSPLRLSHTCRASLDTPRSSPWAERAIQQGVSRASMSSVPDSRRHSLQLSPALRDLEGLALVPDGPAAPRSSTNPFRTVPPSLRR</sequence>
<dbReference type="VEuPathDB" id="FungiDB:DNF11_4033"/>
<feature type="compositionally biased region" description="Low complexity" evidence="2">
    <location>
        <begin position="394"/>
        <end position="403"/>
    </location>
</feature>
<evidence type="ECO:0000256" key="2">
    <source>
        <dbReference type="SAM" id="MobiDB-lite"/>
    </source>
</evidence>
<dbReference type="Proteomes" id="UP000269793">
    <property type="component" value="Chromosome IX"/>
</dbReference>
<evidence type="ECO:0000256" key="1">
    <source>
        <dbReference type="ARBA" id="ARBA00010402"/>
    </source>
</evidence>
<feature type="region of interest" description="Disordered" evidence="2">
    <location>
        <begin position="351"/>
        <end position="478"/>
    </location>
</feature>
<comment type="similarity">
    <text evidence="1">Belongs to the SIP5 family.</text>
</comment>
<dbReference type="STRING" id="425264.A0A3G2SAC8"/>
<protein>
    <submittedName>
        <fullName evidence="3">Protein SIP5</fullName>
    </submittedName>
</protein>
<name>A0A3G2SAC8_MALR7</name>
<feature type="compositionally biased region" description="Low complexity" evidence="2">
    <location>
        <begin position="24"/>
        <end position="50"/>
    </location>
</feature>
<feature type="compositionally biased region" description="Low complexity" evidence="2">
    <location>
        <begin position="410"/>
        <end position="425"/>
    </location>
</feature>
<gene>
    <name evidence="3" type="primary">SIP5</name>
    <name evidence="3" type="ORF">DNF11_4033</name>
</gene>
<reference evidence="3 4" key="1">
    <citation type="submission" date="2018-10" db="EMBL/GenBank/DDBJ databases">
        <title>Complete genome sequence of Malassezia restricta CBS 7877.</title>
        <authorList>
            <person name="Morand S.C."/>
            <person name="Bertignac M."/>
            <person name="Iltis A."/>
            <person name="Kolder I."/>
            <person name="Pirovano W."/>
            <person name="Jourdain R."/>
            <person name="Clavaud C."/>
        </authorList>
    </citation>
    <scope>NUCLEOTIDE SEQUENCE [LARGE SCALE GENOMIC DNA]</scope>
    <source>
        <strain evidence="3 4">CBS 7877</strain>
    </source>
</reference>
<evidence type="ECO:0000313" key="4">
    <source>
        <dbReference type="Proteomes" id="UP000269793"/>
    </source>
</evidence>
<organism evidence="3 4">
    <name type="scientific">Malassezia restricta (strain ATCC 96810 / NBRC 103918 / CBS 7877)</name>
    <name type="common">Seborrheic dermatitis infection agent</name>
    <dbReference type="NCBI Taxonomy" id="425264"/>
    <lineage>
        <taxon>Eukaryota</taxon>
        <taxon>Fungi</taxon>
        <taxon>Dikarya</taxon>
        <taxon>Basidiomycota</taxon>
        <taxon>Ustilaginomycotina</taxon>
        <taxon>Malasseziomycetes</taxon>
        <taxon>Malasseziales</taxon>
        <taxon>Malasseziaceae</taxon>
        <taxon>Malassezia</taxon>
    </lineage>
</organism>
<feature type="compositionally biased region" description="Polar residues" evidence="2">
    <location>
        <begin position="461"/>
        <end position="472"/>
    </location>
</feature>
<dbReference type="GO" id="GO:0005737">
    <property type="term" value="C:cytoplasm"/>
    <property type="evidence" value="ECO:0007669"/>
    <property type="project" value="TreeGrafter"/>
</dbReference>
<keyword evidence="4" id="KW-1185">Reference proteome</keyword>
<dbReference type="AlphaFoldDB" id="A0A3G2SAC8"/>
<accession>A0A3G2SAC8</accession>
<dbReference type="OrthoDB" id="21471at2759"/>
<dbReference type="PANTHER" id="PTHR31315">
    <property type="entry name" value="PROTEIN SIP5"/>
    <property type="match status" value="1"/>
</dbReference>
<proteinExistence type="inferred from homology"/>
<dbReference type="EMBL" id="CP033156">
    <property type="protein sequence ID" value="AYO44983.1"/>
    <property type="molecule type" value="Genomic_DNA"/>
</dbReference>
<feature type="region of interest" description="Disordered" evidence="2">
    <location>
        <begin position="1"/>
        <end position="63"/>
    </location>
</feature>